<feature type="compositionally biased region" description="Polar residues" evidence="1">
    <location>
        <begin position="10"/>
        <end position="21"/>
    </location>
</feature>
<name>A0A4D4LZQ8_STRAX</name>
<keyword evidence="2" id="KW-0812">Transmembrane</keyword>
<dbReference type="GeneID" id="41541495"/>
<dbReference type="EMBL" id="BJHX01000001">
    <property type="protein sequence ID" value="GDY64458.1"/>
    <property type="molecule type" value="Genomic_DNA"/>
</dbReference>
<sequence>MAHAAPASGTPRTPLSGTPRTAISGAPGTPDIFDERVHATARWAVPVVLGLVYGFWAAAINRDTGPITGWNILFGFVCAFVFAAAWMGVAKTASHLRREVHALLWTAFAGCAFGFIYSQTGASVLRSVFMSLAVAAGVFAVAFYRFYTHEDAQGHRVNAQGRPVSTPVSTEGHPAT</sequence>
<feature type="transmembrane region" description="Helical" evidence="2">
    <location>
        <begin position="128"/>
        <end position="147"/>
    </location>
</feature>
<feature type="transmembrane region" description="Helical" evidence="2">
    <location>
        <begin position="102"/>
        <end position="122"/>
    </location>
</feature>
<comment type="caution">
    <text evidence="3">The sequence shown here is derived from an EMBL/GenBank/DDBJ whole genome shotgun (WGS) entry which is preliminary data.</text>
</comment>
<dbReference type="Proteomes" id="UP000302139">
    <property type="component" value="Unassembled WGS sequence"/>
</dbReference>
<dbReference type="AlphaFoldDB" id="A0A4D4LZQ8"/>
<feature type="region of interest" description="Disordered" evidence="1">
    <location>
        <begin position="1"/>
        <end position="21"/>
    </location>
</feature>
<feature type="transmembrane region" description="Helical" evidence="2">
    <location>
        <begin position="72"/>
        <end position="90"/>
    </location>
</feature>
<keyword evidence="2" id="KW-1133">Transmembrane helix</keyword>
<accession>A0A4D4LZQ8</accession>
<dbReference type="RefSeq" id="WP_237528872.1">
    <property type="nucleotide sequence ID" value="NZ_BAABTN010000078.1"/>
</dbReference>
<protein>
    <submittedName>
        <fullName evidence="3">Uncharacterized protein</fullName>
    </submittedName>
</protein>
<keyword evidence="2" id="KW-0472">Membrane</keyword>
<evidence type="ECO:0000256" key="1">
    <source>
        <dbReference type="SAM" id="MobiDB-lite"/>
    </source>
</evidence>
<evidence type="ECO:0000256" key="2">
    <source>
        <dbReference type="SAM" id="Phobius"/>
    </source>
</evidence>
<reference evidence="3 4" key="1">
    <citation type="submission" date="2019-04" db="EMBL/GenBank/DDBJ databases">
        <title>Draft genome sequences of Streptomyces avermitilis NBRC 14893.</title>
        <authorList>
            <person name="Komaki H."/>
            <person name="Tamura T."/>
            <person name="Hosoyama A."/>
        </authorList>
    </citation>
    <scope>NUCLEOTIDE SEQUENCE [LARGE SCALE GENOMIC DNA]</scope>
    <source>
        <strain evidence="3 4">NBRC 14893</strain>
    </source>
</reference>
<proteinExistence type="predicted"/>
<evidence type="ECO:0000313" key="3">
    <source>
        <dbReference type="EMBL" id="GDY64458.1"/>
    </source>
</evidence>
<organism evidence="3 4">
    <name type="scientific">Streptomyces avermitilis</name>
    <dbReference type="NCBI Taxonomy" id="33903"/>
    <lineage>
        <taxon>Bacteria</taxon>
        <taxon>Bacillati</taxon>
        <taxon>Actinomycetota</taxon>
        <taxon>Actinomycetes</taxon>
        <taxon>Kitasatosporales</taxon>
        <taxon>Streptomycetaceae</taxon>
        <taxon>Streptomyces</taxon>
    </lineage>
</organism>
<feature type="transmembrane region" description="Helical" evidence="2">
    <location>
        <begin position="43"/>
        <end position="60"/>
    </location>
</feature>
<gene>
    <name evidence="3" type="ORF">SAV14893_038510</name>
</gene>
<evidence type="ECO:0000313" key="4">
    <source>
        <dbReference type="Proteomes" id="UP000302139"/>
    </source>
</evidence>